<gene>
    <name evidence="1" type="ORF">C823_04385</name>
</gene>
<dbReference type="AlphaFoldDB" id="N2A6G4"/>
<protein>
    <recommendedName>
        <fullName evidence="3">HNH nuclease domain-containing protein</fullName>
    </recommendedName>
</protein>
<dbReference type="InterPro" id="IPR003615">
    <property type="entry name" value="HNH_nuc"/>
</dbReference>
<dbReference type="Proteomes" id="UP000012589">
    <property type="component" value="Unassembled WGS sequence"/>
</dbReference>
<dbReference type="OrthoDB" id="9779761at2"/>
<proteinExistence type="predicted"/>
<dbReference type="PATRIC" id="fig|1235802.3.peg.4657"/>
<evidence type="ECO:0008006" key="3">
    <source>
        <dbReference type="Google" id="ProtNLM"/>
    </source>
</evidence>
<dbReference type="eggNOG" id="ENOG503324F">
    <property type="taxonomic scope" value="Bacteria"/>
</dbReference>
<accession>N2A6G4</accession>
<comment type="caution">
    <text evidence="1">The sequence shown here is derived from an EMBL/GenBank/DDBJ whole genome shotgun (WGS) entry which is preliminary data.</text>
</comment>
<sequence length="131" mass="15464">MDTATGHYKLYCYVSPVEPGIVVNTTQNYAYWCINRTGHIWVWNHKDYLSGKTMNEPYTSYEKKALYTRPSNLNTTYKKWYDGVYNTNWNLSGYDVHHIRPLAYGGDNTMGNLIHLEKTFHYSVTAWWKGY</sequence>
<dbReference type="HOGENOM" id="CLU_1924404_0_0_9"/>
<reference evidence="1 2" key="1">
    <citation type="journal article" date="2014" name="Genome Announc.">
        <title>Draft genome sequences of the altered schaedler flora, a defined bacterial community from gnotobiotic mice.</title>
        <authorList>
            <person name="Wannemuehler M.J."/>
            <person name="Overstreet A.M."/>
            <person name="Ward D.V."/>
            <person name="Phillips G.J."/>
        </authorList>
    </citation>
    <scope>NUCLEOTIDE SEQUENCE [LARGE SCALE GENOMIC DNA]</scope>
    <source>
        <strain evidence="1 2">ASF492</strain>
    </source>
</reference>
<evidence type="ECO:0000313" key="2">
    <source>
        <dbReference type="Proteomes" id="UP000012589"/>
    </source>
</evidence>
<organism evidence="1 2">
    <name type="scientific">Eubacterium plexicaudatum ASF492</name>
    <dbReference type="NCBI Taxonomy" id="1235802"/>
    <lineage>
        <taxon>Bacteria</taxon>
        <taxon>Bacillati</taxon>
        <taxon>Bacillota</taxon>
        <taxon>Clostridia</taxon>
        <taxon>Eubacteriales</taxon>
        <taxon>Eubacteriaceae</taxon>
        <taxon>Eubacterium</taxon>
    </lineage>
</organism>
<evidence type="ECO:0000313" key="1">
    <source>
        <dbReference type="EMBL" id="EMZ21690.1"/>
    </source>
</evidence>
<dbReference type="EMBL" id="AQFT01000128">
    <property type="protein sequence ID" value="EMZ21690.1"/>
    <property type="molecule type" value="Genomic_DNA"/>
</dbReference>
<dbReference type="STRING" id="1235802.C823_04385"/>
<name>N2A6G4_9FIRM</name>
<keyword evidence="2" id="KW-1185">Reference proteome</keyword>
<dbReference type="CDD" id="cd00085">
    <property type="entry name" value="HNHc"/>
    <property type="match status" value="1"/>
</dbReference>